<evidence type="ECO:0000256" key="9">
    <source>
        <dbReference type="ARBA" id="ARBA00022840"/>
    </source>
</evidence>
<dbReference type="Gene3D" id="3.30.565.10">
    <property type="entry name" value="Histidine kinase-like ATPase, C-terminal domain"/>
    <property type="match status" value="1"/>
</dbReference>
<dbReference type="AlphaFoldDB" id="A0A7X5UZ67"/>
<evidence type="ECO:0000256" key="5">
    <source>
        <dbReference type="ARBA" id="ARBA00022553"/>
    </source>
</evidence>
<proteinExistence type="predicted"/>
<comment type="caution">
    <text evidence="13">The sequence shown here is derived from an EMBL/GenBank/DDBJ whole genome shotgun (WGS) entry which is preliminary data.</text>
</comment>
<comment type="catalytic activity">
    <reaction evidence="1">
        <text>ATP + protein L-histidine = ADP + protein N-phospho-L-histidine.</text>
        <dbReference type="EC" id="2.7.13.3"/>
    </reaction>
</comment>
<dbReference type="PRINTS" id="PR00344">
    <property type="entry name" value="BCTRLSENSOR"/>
</dbReference>
<gene>
    <name evidence="13" type="ORF">FHR20_001873</name>
</gene>
<evidence type="ECO:0000256" key="4">
    <source>
        <dbReference type="ARBA" id="ARBA00022475"/>
    </source>
</evidence>
<evidence type="ECO:0000256" key="1">
    <source>
        <dbReference type="ARBA" id="ARBA00000085"/>
    </source>
</evidence>
<dbReference type="SUPFAM" id="SSF55874">
    <property type="entry name" value="ATPase domain of HSP90 chaperone/DNA topoisomerase II/histidine kinase"/>
    <property type="match status" value="1"/>
</dbReference>
<dbReference type="InterPro" id="IPR003660">
    <property type="entry name" value="HAMP_dom"/>
</dbReference>
<dbReference type="PANTHER" id="PTHR44936">
    <property type="entry name" value="SENSOR PROTEIN CREC"/>
    <property type="match status" value="1"/>
</dbReference>
<dbReference type="PROSITE" id="PS50109">
    <property type="entry name" value="HIS_KIN"/>
    <property type="match status" value="1"/>
</dbReference>
<feature type="domain" description="Histidine kinase" evidence="11">
    <location>
        <begin position="169"/>
        <end position="383"/>
    </location>
</feature>
<keyword evidence="10" id="KW-1133">Transmembrane helix</keyword>
<dbReference type="SUPFAM" id="SSF47384">
    <property type="entry name" value="Homodimeric domain of signal transducing histidine kinase"/>
    <property type="match status" value="1"/>
</dbReference>
<evidence type="ECO:0000313" key="13">
    <source>
        <dbReference type="EMBL" id="NIJ64942.1"/>
    </source>
</evidence>
<evidence type="ECO:0000259" key="12">
    <source>
        <dbReference type="PROSITE" id="PS50885"/>
    </source>
</evidence>
<dbReference type="PANTHER" id="PTHR44936:SF10">
    <property type="entry name" value="SENSOR PROTEIN RSTB"/>
    <property type="match status" value="1"/>
</dbReference>
<dbReference type="Pfam" id="PF00672">
    <property type="entry name" value="HAMP"/>
    <property type="match status" value="1"/>
</dbReference>
<feature type="transmembrane region" description="Helical" evidence="10">
    <location>
        <begin position="85"/>
        <end position="107"/>
    </location>
</feature>
<evidence type="ECO:0000259" key="11">
    <source>
        <dbReference type="PROSITE" id="PS50109"/>
    </source>
</evidence>
<dbReference type="Gene3D" id="1.10.287.130">
    <property type="match status" value="1"/>
</dbReference>
<dbReference type="SMART" id="SM00304">
    <property type="entry name" value="HAMP"/>
    <property type="match status" value="1"/>
</dbReference>
<evidence type="ECO:0000256" key="10">
    <source>
        <dbReference type="SAM" id="Phobius"/>
    </source>
</evidence>
<dbReference type="SUPFAM" id="SSF158472">
    <property type="entry name" value="HAMP domain-like"/>
    <property type="match status" value="1"/>
</dbReference>
<sequence>MARALNRIVTRVWLLAGMMTFITIAMSVAVYYGATVLHLHQIGDSMPPKARAEFERLVRSGQTDSDRFFDLHEQYSGSVMLPSDWLFLAVIGIVSTSVGGGIAYVFARRISAPISAVSLAASQVAEGERGVRVEAVGLAGETAELVDSFNRMAADLEAYERERKILTAGIAHELRTPLTILKGRLHGLTDGFIDPSTDEPERLLRQVEQLSRIVEDLRTLAHADAHVLELDLRVVDLARVVQFAIVDLRPEAEAAGVTIGEACQPARVRADPVRMRQVVMNLISNAIRHGADGNAVEISVAVEGAAAVLRVADEGRGFEEGDERRLFMPFWRAARSQVAVRSGSGLGLALTAKLVEAHGGRIVAANRSDRSGACFLVYLPLCD</sequence>
<dbReference type="CDD" id="cd00075">
    <property type="entry name" value="HATPase"/>
    <property type="match status" value="1"/>
</dbReference>
<keyword evidence="8 13" id="KW-0418">Kinase</keyword>
<keyword evidence="5" id="KW-0597">Phosphoprotein</keyword>
<evidence type="ECO:0000256" key="2">
    <source>
        <dbReference type="ARBA" id="ARBA00004651"/>
    </source>
</evidence>
<dbReference type="InterPro" id="IPR036890">
    <property type="entry name" value="HATPase_C_sf"/>
</dbReference>
<dbReference type="PROSITE" id="PS50885">
    <property type="entry name" value="HAMP"/>
    <property type="match status" value="1"/>
</dbReference>
<dbReference type="Pfam" id="PF00512">
    <property type="entry name" value="HisKA"/>
    <property type="match status" value="1"/>
</dbReference>
<dbReference type="Proteomes" id="UP000564677">
    <property type="component" value="Unassembled WGS sequence"/>
</dbReference>
<dbReference type="EMBL" id="JAASQV010000001">
    <property type="protein sequence ID" value="NIJ64942.1"/>
    <property type="molecule type" value="Genomic_DNA"/>
</dbReference>
<dbReference type="Pfam" id="PF02518">
    <property type="entry name" value="HATPase_c"/>
    <property type="match status" value="1"/>
</dbReference>
<organism evidence="13 14">
    <name type="scientific">Sphingomonas leidyi</name>
    <dbReference type="NCBI Taxonomy" id="68569"/>
    <lineage>
        <taxon>Bacteria</taxon>
        <taxon>Pseudomonadati</taxon>
        <taxon>Pseudomonadota</taxon>
        <taxon>Alphaproteobacteria</taxon>
        <taxon>Sphingomonadales</taxon>
        <taxon>Sphingomonadaceae</taxon>
        <taxon>Sphingomonas</taxon>
    </lineage>
</organism>
<keyword evidence="7" id="KW-0547">Nucleotide-binding</keyword>
<keyword evidence="6" id="KW-0808">Transferase</keyword>
<reference evidence="13 14" key="1">
    <citation type="submission" date="2020-03" db="EMBL/GenBank/DDBJ databases">
        <title>Genomic Encyclopedia of Type Strains, Phase IV (KMG-IV): sequencing the most valuable type-strain genomes for metagenomic binning, comparative biology and taxonomic classification.</title>
        <authorList>
            <person name="Goeker M."/>
        </authorList>
    </citation>
    <scope>NUCLEOTIDE SEQUENCE [LARGE SCALE GENOMIC DNA]</scope>
    <source>
        <strain evidence="13 14">DSM 4733</strain>
    </source>
</reference>
<evidence type="ECO:0000256" key="3">
    <source>
        <dbReference type="ARBA" id="ARBA00012438"/>
    </source>
</evidence>
<dbReference type="InterPro" id="IPR036097">
    <property type="entry name" value="HisK_dim/P_sf"/>
</dbReference>
<dbReference type="Gene3D" id="6.10.340.10">
    <property type="match status" value="1"/>
</dbReference>
<dbReference type="GO" id="GO:0005524">
    <property type="term" value="F:ATP binding"/>
    <property type="evidence" value="ECO:0007669"/>
    <property type="project" value="UniProtKB-KW"/>
</dbReference>
<dbReference type="SMART" id="SM00387">
    <property type="entry name" value="HATPase_c"/>
    <property type="match status" value="1"/>
</dbReference>
<evidence type="ECO:0000256" key="8">
    <source>
        <dbReference type="ARBA" id="ARBA00022777"/>
    </source>
</evidence>
<keyword evidence="14" id="KW-1185">Reference proteome</keyword>
<keyword evidence="4" id="KW-1003">Cell membrane</keyword>
<protein>
    <recommendedName>
        <fullName evidence="3">histidine kinase</fullName>
        <ecNumber evidence="3">2.7.13.3</ecNumber>
    </recommendedName>
</protein>
<dbReference type="GO" id="GO:0000155">
    <property type="term" value="F:phosphorelay sensor kinase activity"/>
    <property type="evidence" value="ECO:0007669"/>
    <property type="project" value="InterPro"/>
</dbReference>
<dbReference type="RefSeq" id="WP_167299238.1">
    <property type="nucleotide sequence ID" value="NZ_JAASQV010000001.1"/>
</dbReference>
<feature type="domain" description="HAMP" evidence="12">
    <location>
        <begin position="108"/>
        <end position="161"/>
    </location>
</feature>
<evidence type="ECO:0000313" key="14">
    <source>
        <dbReference type="Proteomes" id="UP000564677"/>
    </source>
</evidence>
<dbReference type="EC" id="2.7.13.3" evidence="3"/>
<dbReference type="SMART" id="SM00388">
    <property type="entry name" value="HisKA"/>
    <property type="match status" value="1"/>
</dbReference>
<dbReference type="InterPro" id="IPR005467">
    <property type="entry name" value="His_kinase_dom"/>
</dbReference>
<dbReference type="InterPro" id="IPR003661">
    <property type="entry name" value="HisK_dim/P_dom"/>
</dbReference>
<name>A0A7X5UZ67_9SPHN</name>
<keyword evidence="10" id="KW-0812">Transmembrane</keyword>
<evidence type="ECO:0000256" key="7">
    <source>
        <dbReference type="ARBA" id="ARBA00022741"/>
    </source>
</evidence>
<dbReference type="CDD" id="cd06225">
    <property type="entry name" value="HAMP"/>
    <property type="match status" value="1"/>
</dbReference>
<dbReference type="GO" id="GO:0005886">
    <property type="term" value="C:plasma membrane"/>
    <property type="evidence" value="ECO:0007669"/>
    <property type="project" value="UniProtKB-SubCell"/>
</dbReference>
<feature type="transmembrane region" description="Helical" evidence="10">
    <location>
        <begin position="12"/>
        <end position="34"/>
    </location>
</feature>
<dbReference type="CDD" id="cd00082">
    <property type="entry name" value="HisKA"/>
    <property type="match status" value="1"/>
</dbReference>
<keyword evidence="9" id="KW-0067">ATP-binding</keyword>
<dbReference type="InterPro" id="IPR003594">
    <property type="entry name" value="HATPase_dom"/>
</dbReference>
<accession>A0A7X5UZ67</accession>
<keyword evidence="10" id="KW-0472">Membrane</keyword>
<dbReference type="InterPro" id="IPR004358">
    <property type="entry name" value="Sig_transdc_His_kin-like_C"/>
</dbReference>
<evidence type="ECO:0000256" key="6">
    <source>
        <dbReference type="ARBA" id="ARBA00022679"/>
    </source>
</evidence>
<dbReference type="InterPro" id="IPR050980">
    <property type="entry name" value="2C_sensor_his_kinase"/>
</dbReference>
<comment type="subcellular location">
    <subcellularLocation>
        <location evidence="2">Cell membrane</location>
        <topology evidence="2">Multi-pass membrane protein</topology>
    </subcellularLocation>
</comment>